<evidence type="ECO:0000313" key="3">
    <source>
        <dbReference type="Ensembl" id="ENSSFOP00015074872.1"/>
    </source>
</evidence>
<proteinExistence type="predicted"/>
<dbReference type="AlphaFoldDB" id="A0A8C9WHY8"/>
<reference evidence="3" key="2">
    <citation type="submission" date="2025-08" db="UniProtKB">
        <authorList>
            <consortium name="Ensembl"/>
        </authorList>
    </citation>
    <scope>IDENTIFICATION</scope>
</reference>
<accession>A0A8C9WHY8</accession>
<evidence type="ECO:0000256" key="1">
    <source>
        <dbReference type="SAM" id="MobiDB-lite"/>
    </source>
</evidence>
<dbReference type="CDD" id="cd23814">
    <property type="entry name" value="UEV_AKTIP"/>
    <property type="match status" value="1"/>
</dbReference>
<dbReference type="PROSITE" id="PS50127">
    <property type="entry name" value="UBC_2"/>
    <property type="match status" value="1"/>
</dbReference>
<dbReference type="InterPro" id="IPR016135">
    <property type="entry name" value="UBQ-conjugating_enzyme/RWD"/>
</dbReference>
<protein>
    <submittedName>
        <fullName evidence="3">Akt interacting protein</fullName>
    </submittedName>
</protein>
<organism evidence="3 4">
    <name type="scientific">Scleropages formosus</name>
    <name type="common">Asian bonytongue</name>
    <name type="synonym">Osteoglossum formosum</name>
    <dbReference type="NCBI Taxonomy" id="113540"/>
    <lineage>
        <taxon>Eukaryota</taxon>
        <taxon>Metazoa</taxon>
        <taxon>Chordata</taxon>
        <taxon>Craniata</taxon>
        <taxon>Vertebrata</taxon>
        <taxon>Euteleostomi</taxon>
        <taxon>Actinopterygii</taxon>
        <taxon>Neopterygii</taxon>
        <taxon>Teleostei</taxon>
        <taxon>Osteoglossocephala</taxon>
        <taxon>Osteoglossomorpha</taxon>
        <taxon>Osteoglossiformes</taxon>
        <taxon>Osteoglossidae</taxon>
        <taxon>Scleropages</taxon>
    </lineage>
</organism>
<dbReference type="GeneTree" id="ENSGT00390000010125"/>
<reference evidence="3" key="3">
    <citation type="submission" date="2025-09" db="UniProtKB">
        <authorList>
            <consortium name="Ensembl"/>
        </authorList>
    </citation>
    <scope>IDENTIFICATION</scope>
</reference>
<feature type="compositionally biased region" description="Basic and acidic residues" evidence="1">
    <location>
        <begin position="8"/>
        <end position="17"/>
    </location>
</feature>
<dbReference type="SUPFAM" id="SSF54495">
    <property type="entry name" value="UBC-like"/>
    <property type="match status" value="1"/>
</dbReference>
<dbReference type="Pfam" id="PF00179">
    <property type="entry name" value="UQ_con"/>
    <property type="match status" value="1"/>
</dbReference>
<dbReference type="InterPro" id="IPR000608">
    <property type="entry name" value="UBC"/>
</dbReference>
<feature type="region of interest" description="Disordered" evidence="1">
    <location>
        <begin position="1"/>
        <end position="40"/>
    </location>
</feature>
<dbReference type="Gene3D" id="3.10.110.10">
    <property type="entry name" value="Ubiquitin Conjugating Enzyme"/>
    <property type="match status" value="1"/>
</dbReference>
<evidence type="ECO:0000259" key="2">
    <source>
        <dbReference type="PROSITE" id="PS50127"/>
    </source>
</evidence>
<sequence>MSANTSRKRTDSEDKIAQGEQRTSPPRAPFGKKQLPSIPKNAVPITKPVSPAPSAQSSNGTHASYGPFYLEYSLLAEFTLVIKQKLPGIYVQPSYRSALMWFGVIFIRHGLYQDGVFKFTVYIPDNYPDGDCPVSIVVSTCFVFYSEGSYVCTTVHFIMRSCFNWRRNHNHIWQVLMYARTIFYKINTVEPLNPEAAVLYDKDVQLFKSKVVDSVKLCNSHLFDPPKIDDPYAISFSPWNPAVHEEARERMFAHKRRPEDLKGLQVSGLSWVKPGSTLPFSKEENSLQT</sequence>
<dbReference type="Ensembl" id="ENSSFOT00015049836.1">
    <property type="protein sequence ID" value="ENSSFOP00015074872.1"/>
    <property type="gene ID" value="ENSSFOG00015020447.2"/>
</dbReference>
<reference evidence="3 4" key="1">
    <citation type="submission" date="2019-04" db="EMBL/GenBank/DDBJ databases">
        <authorList>
            <consortium name="Wellcome Sanger Institute Data Sharing"/>
        </authorList>
    </citation>
    <scope>NUCLEOTIDE SEQUENCE [LARGE SCALE GENOMIC DNA]</scope>
</reference>
<evidence type="ECO:0000313" key="4">
    <source>
        <dbReference type="Proteomes" id="UP000694397"/>
    </source>
</evidence>
<name>A0A8C9WHY8_SCLFO</name>
<keyword evidence="4" id="KW-1185">Reference proteome</keyword>
<dbReference type="Proteomes" id="UP000694397">
    <property type="component" value="Chromosome 5"/>
</dbReference>
<dbReference type="SMART" id="SM00212">
    <property type="entry name" value="UBCc"/>
    <property type="match status" value="1"/>
</dbReference>
<gene>
    <name evidence="3" type="primary">AKTIP</name>
    <name evidence="3" type="synonym">aktip</name>
</gene>
<feature type="domain" description="UBC core" evidence="2">
    <location>
        <begin position="69"/>
        <end position="220"/>
    </location>
</feature>